<keyword evidence="10" id="KW-1185">Reference proteome</keyword>
<protein>
    <recommendedName>
        <fullName evidence="11">PRA1 family protein</fullName>
    </recommendedName>
</protein>
<name>A0A9P1DWG1_9DINO</name>
<keyword evidence="3 7" id="KW-1133">Transmembrane helix</keyword>
<proteinExistence type="predicted"/>
<feature type="region of interest" description="Disordered" evidence="6">
    <location>
        <begin position="262"/>
        <end position="283"/>
    </location>
</feature>
<gene>
    <name evidence="8" type="ORF">C1SCF055_LOCUS41734</name>
</gene>
<evidence type="ECO:0008006" key="11">
    <source>
        <dbReference type="Google" id="ProtNLM"/>
    </source>
</evidence>
<reference evidence="8" key="1">
    <citation type="submission" date="2022-10" db="EMBL/GenBank/DDBJ databases">
        <authorList>
            <person name="Chen Y."/>
            <person name="Dougan E. K."/>
            <person name="Chan C."/>
            <person name="Rhodes N."/>
            <person name="Thang M."/>
        </authorList>
    </citation>
    <scope>NUCLEOTIDE SEQUENCE</scope>
</reference>
<evidence type="ECO:0000313" key="10">
    <source>
        <dbReference type="Proteomes" id="UP001152797"/>
    </source>
</evidence>
<feature type="region of interest" description="Disordered" evidence="6">
    <location>
        <begin position="378"/>
        <end position="422"/>
    </location>
</feature>
<accession>A0A9P1DWG1</accession>
<feature type="region of interest" description="Disordered" evidence="6">
    <location>
        <begin position="1"/>
        <end position="21"/>
    </location>
</feature>
<evidence type="ECO:0000256" key="7">
    <source>
        <dbReference type="SAM" id="Phobius"/>
    </source>
</evidence>
<feature type="transmembrane region" description="Helical" evidence="7">
    <location>
        <begin position="550"/>
        <end position="568"/>
    </location>
</feature>
<evidence type="ECO:0000256" key="1">
    <source>
        <dbReference type="ARBA" id="ARBA00004141"/>
    </source>
</evidence>
<dbReference type="GO" id="GO:0016020">
    <property type="term" value="C:membrane"/>
    <property type="evidence" value="ECO:0007669"/>
    <property type="project" value="UniProtKB-SubCell"/>
</dbReference>
<sequence length="603" mass="65336">MVRDGLAQTMSKSKPPLPLVPWPGRPDFRPPFVVPVPVVVPPPGPAVAKLGVPGEAKADAKPVAFSKSAHGQKLPPLSPPLSLPLCLPLPLPLPFPALPVPVPVPLLGFRQVKEEPDDADGEVAPNALTAAHKTAPAEEPATEQLEKLRQWSERLKCIRCTESADAKLRRLEELRAALKADLAREELLAAQATRRAELTHRAEQSQLLRQTAGRVLALDLTSTLRDVRMLSSCGSADALAEALQQLLLTLRRAQQLCRQRHEEEKQLNEEHRELRERSDSEGRQRRLALIRQLAKTKQETHTVETDAKDAAQGNPNYADLVAVCGVPLLAEIAHEASEAGIDILALSTQLSQCVLQGASHLQSESVAAEELRSLMEEAQVQQPPVQKAAVKEECTGDNGDSRRRRSLGSVGSRSRSRRRPRLESAKNFAMPTVLTCKTPHVMDAMDGAATARAVLADGMGGMGSCGVARVRPWSREFCGLALPRDLLEVKDRMLHNGVYFCANYVVLLQAAILLGLLSNIWALLLGTAFCGVTYALLFTDCGSSTGCDGALRYACAVPLVFLTTGFVLSFAHELIYAGGVWLMVVLLHISGKPLDAKGSYIDI</sequence>
<feature type="compositionally biased region" description="Low complexity" evidence="6">
    <location>
        <begin position="378"/>
        <end position="388"/>
    </location>
</feature>
<evidence type="ECO:0000256" key="4">
    <source>
        <dbReference type="ARBA" id="ARBA00023136"/>
    </source>
</evidence>
<keyword evidence="2 7" id="KW-0812">Transmembrane</keyword>
<evidence type="ECO:0000256" key="2">
    <source>
        <dbReference type="ARBA" id="ARBA00022692"/>
    </source>
</evidence>
<feature type="transmembrane region" description="Helical" evidence="7">
    <location>
        <begin position="520"/>
        <end position="538"/>
    </location>
</feature>
<dbReference type="InterPro" id="IPR004895">
    <property type="entry name" value="Prenylated_rab_accept_PRA1"/>
</dbReference>
<evidence type="ECO:0000256" key="5">
    <source>
        <dbReference type="SAM" id="Coils"/>
    </source>
</evidence>
<dbReference type="Pfam" id="PF03208">
    <property type="entry name" value="PRA1"/>
    <property type="match status" value="1"/>
</dbReference>
<keyword evidence="5" id="KW-0175">Coiled coil</keyword>
<comment type="caution">
    <text evidence="8">The sequence shown here is derived from an EMBL/GenBank/DDBJ whole genome shotgun (WGS) entry which is preliminary data.</text>
</comment>
<evidence type="ECO:0000256" key="3">
    <source>
        <dbReference type="ARBA" id="ARBA00022989"/>
    </source>
</evidence>
<dbReference type="EMBL" id="CAMXCT020006618">
    <property type="protein sequence ID" value="CAL1170434.1"/>
    <property type="molecule type" value="Genomic_DNA"/>
</dbReference>
<dbReference type="EMBL" id="CAMXCT010006618">
    <property type="protein sequence ID" value="CAI4017059.1"/>
    <property type="molecule type" value="Genomic_DNA"/>
</dbReference>
<evidence type="ECO:0000313" key="9">
    <source>
        <dbReference type="EMBL" id="CAL4804371.1"/>
    </source>
</evidence>
<organism evidence="8">
    <name type="scientific">Cladocopium goreaui</name>
    <dbReference type="NCBI Taxonomy" id="2562237"/>
    <lineage>
        <taxon>Eukaryota</taxon>
        <taxon>Sar</taxon>
        <taxon>Alveolata</taxon>
        <taxon>Dinophyceae</taxon>
        <taxon>Suessiales</taxon>
        <taxon>Symbiodiniaceae</taxon>
        <taxon>Cladocopium</taxon>
    </lineage>
</organism>
<comment type="subcellular location">
    <subcellularLocation>
        <location evidence="1">Membrane</location>
        <topology evidence="1">Multi-pass membrane protein</topology>
    </subcellularLocation>
</comment>
<feature type="coiled-coil region" evidence="5">
    <location>
        <begin position="161"/>
        <end position="195"/>
    </location>
</feature>
<feature type="transmembrane region" description="Helical" evidence="7">
    <location>
        <begin position="497"/>
        <end position="514"/>
    </location>
</feature>
<evidence type="ECO:0000256" key="6">
    <source>
        <dbReference type="SAM" id="MobiDB-lite"/>
    </source>
</evidence>
<dbReference type="Proteomes" id="UP001152797">
    <property type="component" value="Unassembled WGS sequence"/>
</dbReference>
<feature type="transmembrane region" description="Helical" evidence="7">
    <location>
        <begin position="574"/>
        <end position="591"/>
    </location>
</feature>
<dbReference type="AlphaFoldDB" id="A0A9P1DWG1"/>
<reference evidence="9 10" key="2">
    <citation type="submission" date="2024-05" db="EMBL/GenBank/DDBJ databases">
        <authorList>
            <person name="Chen Y."/>
            <person name="Shah S."/>
            <person name="Dougan E. K."/>
            <person name="Thang M."/>
            <person name="Chan C."/>
        </authorList>
    </citation>
    <scope>NUCLEOTIDE SEQUENCE [LARGE SCALE GENOMIC DNA]</scope>
</reference>
<evidence type="ECO:0000313" key="8">
    <source>
        <dbReference type="EMBL" id="CAI4017059.1"/>
    </source>
</evidence>
<dbReference type="EMBL" id="CAMXCT030006618">
    <property type="protein sequence ID" value="CAL4804371.1"/>
    <property type="molecule type" value="Genomic_DNA"/>
</dbReference>
<keyword evidence="4 7" id="KW-0472">Membrane</keyword>